<gene>
    <name evidence="9" type="ORF">DD238_002636</name>
</gene>
<evidence type="ECO:0000256" key="5">
    <source>
        <dbReference type="ARBA" id="ARBA00022833"/>
    </source>
</evidence>
<reference evidence="9 10" key="1">
    <citation type="submission" date="2018-06" db="EMBL/GenBank/DDBJ databases">
        <title>Comparative genomics of downy mildews reveals potential adaptations to biotrophy.</title>
        <authorList>
            <person name="Fletcher K."/>
            <person name="Klosterman S.J."/>
            <person name="Derevnina L."/>
            <person name="Martin F."/>
            <person name="Koike S."/>
            <person name="Reyes Chin-Wo S."/>
            <person name="Mou B."/>
            <person name="Michelmore R."/>
        </authorList>
    </citation>
    <scope>NUCLEOTIDE SEQUENCE [LARGE SCALE GENOMIC DNA]</scope>
    <source>
        <strain evidence="9 10">R14</strain>
    </source>
</reference>
<dbReference type="EMBL" id="QLLG01000252">
    <property type="protein sequence ID" value="RMX65360.1"/>
    <property type="molecule type" value="Genomic_DNA"/>
</dbReference>
<keyword evidence="3 6" id="KW-0863">Zinc-finger</keyword>
<evidence type="ECO:0000313" key="9">
    <source>
        <dbReference type="EMBL" id="RMX65360.1"/>
    </source>
</evidence>
<dbReference type="InterPro" id="IPR024766">
    <property type="entry name" value="Znf_RING_H2"/>
</dbReference>
<dbReference type="Gene3D" id="3.30.40.10">
    <property type="entry name" value="Zinc/RING finger domain, C3HC4 (zinc finger)"/>
    <property type="match status" value="1"/>
</dbReference>
<dbReference type="PANTHER" id="PTHR45969">
    <property type="entry name" value="RING ZINC FINGER PROTEIN-RELATED"/>
    <property type="match status" value="1"/>
</dbReference>
<dbReference type="SUPFAM" id="SSF57850">
    <property type="entry name" value="RING/U-box"/>
    <property type="match status" value="1"/>
</dbReference>
<dbReference type="GO" id="GO:0016567">
    <property type="term" value="P:protein ubiquitination"/>
    <property type="evidence" value="ECO:0007669"/>
    <property type="project" value="TreeGrafter"/>
</dbReference>
<dbReference type="PANTHER" id="PTHR45969:SF69">
    <property type="entry name" value="FINGER DOMAIN PROTEIN, PUTATIVE (AFU_ORTHOLOGUE AFUA_3G12190)-RELATED"/>
    <property type="match status" value="1"/>
</dbReference>
<keyword evidence="5" id="KW-0862">Zinc</keyword>
<keyword evidence="2" id="KW-0479">Metal-binding</keyword>
<comment type="pathway">
    <text evidence="1">Protein modification; protein ubiquitination.</text>
</comment>
<name>A0A3M6VLY8_9STRA</name>
<feature type="region of interest" description="Disordered" evidence="7">
    <location>
        <begin position="1"/>
        <end position="20"/>
    </location>
</feature>
<comment type="caution">
    <text evidence="9">The sequence shown here is derived from an EMBL/GenBank/DDBJ whole genome shotgun (WGS) entry which is preliminary data.</text>
</comment>
<organism evidence="9 10">
    <name type="scientific">Peronospora effusa</name>
    <dbReference type="NCBI Taxonomy" id="542832"/>
    <lineage>
        <taxon>Eukaryota</taxon>
        <taxon>Sar</taxon>
        <taxon>Stramenopiles</taxon>
        <taxon>Oomycota</taxon>
        <taxon>Peronosporomycetes</taxon>
        <taxon>Peronosporales</taxon>
        <taxon>Peronosporaceae</taxon>
        <taxon>Peronospora</taxon>
    </lineage>
</organism>
<dbReference type="AlphaFoldDB" id="A0A3M6VLY8"/>
<evidence type="ECO:0000256" key="2">
    <source>
        <dbReference type="ARBA" id="ARBA00022723"/>
    </source>
</evidence>
<dbReference type="SMART" id="SM00184">
    <property type="entry name" value="RING"/>
    <property type="match status" value="1"/>
</dbReference>
<dbReference type="GO" id="GO:0035091">
    <property type="term" value="F:phosphatidylinositol binding"/>
    <property type="evidence" value="ECO:0007669"/>
    <property type="project" value="InterPro"/>
</dbReference>
<evidence type="ECO:0000313" key="10">
    <source>
        <dbReference type="Proteomes" id="UP000282087"/>
    </source>
</evidence>
<dbReference type="VEuPathDB" id="FungiDB:DD237_000924"/>
<evidence type="ECO:0000256" key="6">
    <source>
        <dbReference type="PROSITE-ProRule" id="PRU00175"/>
    </source>
</evidence>
<dbReference type="InterPro" id="IPR013083">
    <property type="entry name" value="Znf_RING/FYVE/PHD"/>
</dbReference>
<evidence type="ECO:0000256" key="7">
    <source>
        <dbReference type="SAM" id="MobiDB-lite"/>
    </source>
</evidence>
<dbReference type="Proteomes" id="UP000282087">
    <property type="component" value="Unassembled WGS sequence"/>
</dbReference>
<protein>
    <recommendedName>
        <fullName evidence="8">RING-type domain-containing protein</fullName>
    </recommendedName>
</protein>
<evidence type="ECO:0000259" key="8">
    <source>
        <dbReference type="PROSITE" id="PS50089"/>
    </source>
</evidence>
<dbReference type="Gene3D" id="3.30.1520.10">
    <property type="entry name" value="Phox-like domain"/>
    <property type="match status" value="1"/>
</dbReference>
<dbReference type="InterPro" id="IPR036871">
    <property type="entry name" value="PX_dom_sf"/>
</dbReference>
<dbReference type="SUPFAM" id="SSF64268">
    <property type="entry name" value="PX domain"/>
    <property type="match status" value="1"/>
</dbReference>
<keyword evidence="10" id="KW-1185">Reference proteome</keyword>
<evidence type="ECO:0000256" key="1">
    <source>
        <dbReference type="ARBA" id="ARBA00004906"/>
    </source>
</evidence>
<evidence type="ECO:0000256" key="4">
    <source>
        <dbReference type="ARBA" id="ARBA00022786"/>
    </source>
</evidence>
<accession>A0A3M6VLY8</accession>
<evidence type="ECO:0000256" key="3">
    <source>
        <dbReference type="ARBA" id="ARBA00022771"/>
    </source>
</evidence>
<keyword evidence="4" id="KW-0833">Ubl conjugation pathway</keyword>
<dbReference type="InterPro" id="IPR001841">
    <property type="entry name" value="Znf_RING"/>
</dbReference>
<dbReference type="PROSITE" id="PS50089">
    <property type="entry name" value="ZF_RING_2"/>
    <property type="match status" value="1"/>
</dbReference>
<dbReference type="GO" id="GO:0008270">
    <property type="term" value="F:zinc ion binding"/>
    <property type="evidence" value="ECO:0007669"/>
    <property type="project" value="UniProtKB-KW"/>
</dbReference>
<feature type="compositionally biased region" description="Polar residues" evidence="7">
    <location>
        <begin position="1"/>
        <end position="19"/>
    </location>
</feature>
<dbReference type="Pfam" id="PF12678">
    <property type="entry name" value="zf-rbx1"/>
    <property type="match status" value="1"/>
</dbReference>
<feature type="domain" description="RING-type" evidence="8">
    <location>
        <begin position="243"/>
        <end position="295"/>
    </location>
</feature>
<proteinExistence type="predicted"/>
<sequence length="508" mass="57305">MNSFFVPEPNSTARQQDPQTAELEKRGNCKNYTLQMLADCARRDLPLRVSVSSATKKEDYVVYNCTISSVTTKNSWGVSYRYSEFLTFRNKVADLWTCAEKDCCGSCQAIRDAMAAFFPKKRPEIMSKWSGAVNHRKTKLENVLVYLLRCILLPGSAMKCFHARQKLPSNVLEFLVVKHDADKRSLLQVFVDNHQPGIKKSATTTDLSILERKSTLKKSSTTSNLSSLDPSTSSEDVTNEDHCMICLDLVGSTTFNAVGTSCSDSSPIVLQCKHTFHRKCIFEWLLFQYECPLCRAQVGPTAIINYCRLKNQPNEMSAPQAPKRPKSKLYTLKELRPCVGNEQPLQEGGGTQRVYHHDASYVTCQYSKFLSFRNQVEEMWTCHDDKCQSSCQSLRDLIEACYPDKAGLMSTWSFTVKDRKNKFKNVLIHLLRSHNEVLPITLAAAIRSVHVPEHRGRPRQALTAAGVSGQPLEGYEKVCESHWSVIAGAPQFRHEDDDPSMKKAATMT</sequence>
<dbReference type="GO" id="GO:0061630">
    <property type="term" value="F:ubiquitin protein ligase activity"/>
    <property type="evidence" value="ECO:0007669"/>
    <property type="project" value="TreeGrafter"/>
</dbReference>